<dbReference type="InterPro" id="IPR029069">
    <property type="entry name" value="HotDog_dom_sf"/>
</dbReference>
<gene>
    <name evidence="7" type="ORF">CAUJ_LOCUS1085</name>
</gene>
<comment type="caution">
    <text evidence="7">The sequence shown here is derived from an EMBL/GenBank/DDBJ whole genome shotgun (WGS) entry which is preliminary data.</text>
</comment>
<name>A0A8S1GPA4_9PELO</name>
<dbReference type="InterPro" id="IPR038479">
    <property type="entry name" value="Transthyretin-like_sf"/>
</dbReference>
<evidence type="ECO:0000313" key="8">
    <source>
        <dbReference type="Proteomes" id="UP000835052"/>
    </source>
</evidence>
<feature type="domain" description="Acyl-CoA thioesterase-like N-terminal HotDog" evidence="6">
    <location>
        <begin position="70"/>
        <end position="146"/>
    </location>
</feature>
<dbReference type="GO" id="GO:0006637">
    <property type="term" value="P:acyl-CoA metabolic process"/>
    <property type="evidence" value="ECO:0007669"/>
    <property type="project" value="InterPro"/>
</dbReference>
<comment type="subunit">
    <text evidence="2">Homotetramer.</text>
</comment>
<dbReference type="GO" id="GO:0005782">
    <property type="term" value="C:peroxisomal matrix"/>
    <property type="evidence" value="ECO:0007669"/>
    <property type="project" value="TreeGrafter"/>
</dbReference>
<dbReference type="CDD" id="cd03445">
    <property type="entry name" value="Thioesterase_II_repeat2"/>
    <property type="match status" value="1"/>
</dbReference>
<dbReference type="AlphaFoldDB" id="A0A8S1GPA4"/>
<evidence type="ECO:0000256" key="1">
    <source>
        <dbReference type="ARBA" id="ARBA00006538"/>
    </source>
</evidence>
<accession>A0A8S1GPA4</accession>
<dbReference type="Pfam" id="PF13622">
    <property type="entry name" value="4HBT_3"/>
    <property type="match status" value="1"/>
</dbReference>
<comment type="similarity">
    <text evidence="1">Belongs to the C/M/P thioester hydrolase family.</text>
</comment>
<dbReference type="PANTHER" id="PTHR11066">
    <property type="entry name" value="ACYL-COA THIOESTERASE"/>
    <property type="match status" value="1"/>
</dbReference>
<evidence type="ECO:0000256" key="3">
    <source>
        <dbReference type="ARBA" id="ARBA00022801"/>
    </source>
</evidence>
<dbReference type="PANTHER" id="PTHR11066:SF34">
    <property type="entry name" value="ACYL-COENZYME A THIOESTERASE 8"/>
    <property type="match status" value="1"/>
</dbReference>
<keyword evidence="3" id="KW-0378">Hydrolase</keyword>
<protein>
    <recommendedName>
        <fullName evidence="9">Acyl-CoA thioesterase II</fullName>
    </recommendedName>
</protein>
<evidence type="ECO:0000256" key="2">
    <source>
        <dbReference type="ARBA" id="ARBA00011881"/>
    </source>
</evidence>
<dbReference type="GO" id="GO:0009062">
    <property type="term" value="P:fatty acid catabolic process"/>
    <property type="evidence" value="ECO:0007669"/>
    <property type="project" value="TreeGrafter"/>
</dbReference>
<dbReference type="InterPro" id="IPR003703">
    <property type="entry name" value="Acyl_CoA_thio"/>
</dbReference>
<dbReference type="InterPro" id="IPR025652">
    <property type="entry name" value="TesB_C"/>
</dbReference>
<dbReference type="InterPro" id="IPR049449">
    <property type="entry name" value="TesB_ACOT8-like_N"/>
</dbReference>
<reference evidence="7" key="1">
    <citation type="submission" date="2020-10" db="EMBL/GenBank/DDBJ databases">
        <authorList>
            <person name="Kikuchi T."/>
        </authorList>
    </citation>
    <scope>NUCLEOTIDE SEQUENCE</scope>
    <source>
        <strain evidence="7">NKZ352</strain>
    </source>
</reference>
<evidence type="ECO:0000313" key="7">
    <source>
        <dbReference type="EMBL" id="CAD6185166.1"/>
    </source>
</evidence>
<proteinExistence type="inferred from homology"/>
<evidence type="ECO:0008006" key="9">
    <source>
        <dbReference type="Google" id="ProtNLM"/>
    </source>
</evidence>
<evidence type="ECO:0000256" key="4">
    <source>
        <dbReference type="ARBA" id="ARBA00023098"/>
    </source>
</evidence>
<dbReference type="OrthoDB" id="68328at2759"/>
<feature type="domain" description="Acyl-CoA thioesterase 2 C-terminal" evidence="5">
    <location>
        <begin position="236"/>
        <end position="340"/>
    </location>
</feature>
<dbReference type="InterPro" id="IPR042171">
    <property type="entry name" value="Acyl-CoA_hotdog"/>
</dbReference>
<dbReference type="Gene3D" id="2.40.160.210">
    <property type="entry name" value="Acyl-CoA thioesterase, double hotdog domain"/>
    <property type="match status" value="1"/>
</dbReference>
<evidence type="ECO:0000259" key="6">
    <source>
        <dbReference type="Pfam" id="PF13622"/>
    </source>
</evidence>
<dbReference type="GO" id="GO:0047617">
    <property type="term" value="F:fatty acyl-CoA hydrolase activity"/>
    <property type="evidence" value="ECO:0007669"/>
    <property type="project" value="InterPro"/>
</dbReference>
<dbReference type="Pfam" id="PF02551">
    <property type="entry name" value="Acyl_CoA_thio"/>
    <property type="match status" value="1"/>
</dbReference>
<dbReference type="Proteomes" id="UP000835052">
    <property type="component" value="Unassembled WGS sequence"/>
</dbReference>
<dbReference type="EMBL" id="CAJGYM010000002">
    <property type="protein sequence ID" value="CAD6185166.1"/>
    <property type="molecule type" value="Genomic_DNA"/>
</dbReference>
<dbReference type="Gene3D" id="2.60.40.3330">
    <property type="match status" value="1"/>
</dbReference>
<organism evidence="7 8">
    <name type="scientific">Caenorhabditis auriculariae</name>
    <dbReference type="NCBI Taxonomy" id="2777116"/>
    <lineage>
        <taxon>Eukaryota</taxon>
        <taxon>Metazoa</taxon>
        <taxon>Ecdysozoa</taxon>
        <taxon>Nematoda</taxon>
        <taxon>Chromadorea</taxon>
        <taxon>Rhabditida</taxon>
        <taxon>Rhabditina</taxon>
        <taxon>Rhabditomorpha</taxon>
        <taxon>Rhabditoidea</taxon>
        <taxon>Rhabditidae</taxon>
        <taxon>Peloderinae</taxon>
        <taxon>Caenorhabditis</taxon>
    </lineage>
</organism>
<dbReference type="SUPFAM" id="SSF54637">
    <property type="entry name" value="Thioesterase/thiol ester dehydrase-isomerase"/>
    <property type="match status" value="2"/>
</dbReference>
<evidence type="ECO:0000259" key="5">
    <source>
        <dbReference type="Pfam" id="PF02551"/>
    </source>
</evidence>
<dbReference type="CDD" id="cd03444">
    <property type="entry name" value="Thioesterase_II_repeat1"/>
    <property type="match status" value="1"/>
</dbReference>
<sequence>MKNVLQLSERFSRFLIRFKSSHAEENLNLIEEEGPIVVPRLWKSFLSLERKNDNEFRAFTLLRSRRSMPHIYGGQIVAQALKSACLTVGEELPVHSMHSYFIKAGTCDEPVDYRVERLRDGQSFATRAVRAIQNDEIIFSSQVSFHKVEKSAMKHQIKYPMPQGPEGFKTLREILQERLDYYDKNASDKSSDEVTKFWLGYKLFEFPNTFHGIFEVRPVNQDLYDPKKPGANTDPQFDFWVRPTIPIGNDFFAQRLFAAYISDSTMLETALIPHIVKGYVLGMAFSLDHCMWFHQPNFVTDDWMLWEQFSEYAGGNRSTTRGRLWSKDGDLILSAMQEGVSQTHVSVHLKITCAYPAEKRPVVFLMEEDFGEGDEFYSDEDDLLDHAIVEYNRFHTFEGSELEFDGIEPYIFISYICNPKDRNLVESRKIYLDSTIFSMKYTVLVDLVPFKVTITSARTN</sequence>
<keyword evidence="8" id="KW-1185">Reference proteome</keyword>
<keyword evidence="4" id="KW-0443">Lipid metabolism</keyword>
<dbReference type="FunFam" id="2.40.160.210:FF:000001">
    <property type="entry name" value="Acyl-CoA thioesterase II"/>
    <property type="match status" value="1"/>
</dbReference>